<dbReference type="EMBL" id="JXUW01000052">
    <property type="protein sequence ID" value="KJE75264.1"/>
    <property type="molecule type" value="Genomic_DNA"/>
</dbReference>
<evidence type="ECO:0000313" key="1">
    <source>
        <dbReference type="EMBL" id="KJE75264.1"/>
    </source>
</evidence>
<accession>A0A0D8FQP0</accession>
<reference evidence="1 2" key="1">
    <citation type="submission" date="2015-01" db="EMBL/GenBank/DDBJ databases">
        <title>Draft genome of the acidophilic iron oxidizer Ferrimicrobium acidiphilum strain T23.</title>
        <authorList>
            <person name="Poehlein A."/>
            <person name="Eisen S."/>
            <person name="Schloemann M."/>
            <person name="Johnson B.D."/>
            <person name="Daniel R."/>
            <person name="Muehling M."/>
        </authorList>
    </citation>
    <scope>NUCLEOTIDE SEQUENCE [LARGE SCALE GENOMIC DNA]</scope>
    <source>
        <strain evidence="1 2">T23</strain>
    </source>
</reference>
<keyword evidence="2" id="KW-1185">Reference proteome</keyword>
<evidence type="ECO:0000313" key="2">
    <source>
        <dbReference type="Proteomes" id="UP000032336"/>
    </source>
</evidence>
<sequence>MEQNPIRIAEILLGLKDVNLIGVEDLGDEDSKTPLRVHIECLGERPKMPSL</sequence>
<dbReference type="RefSeq" id="WP_160290428.1">
    <property type="nucleotide sequence ID" value="NZ_JXUW01000052.1"/>
</dbReference>
<protein>
    <submittedName>
        <fullName evidence="1">Uncharacterized protein</fullName>
    </submittedName>
</protein>
<comment type="caution">
    <text evidence="1">The sequence shown here is derived from an EMBL/GenBank/DDBJ whole genome shotgun (WGS) entry which is preliminary data.</text>
</comment>
<dbReference type="Proteomes" id="UP000032336">
    <property type="component" value="Unassembled WGS sequence"/>
</dbReference>
<dbReference type="AlphaFoldDB" id="A0A0D8FQP0"/>
<name>A0A0D8FQP0_9ACTN</name>
<dbReference type="STRING" id="1121877.FEAC_29940"/>
<organism evidence="1 2">
    <name type="scientific">Ferrimicrobium acidiphilum DSM 19497</name>
    <dbReference type="NCBI Taxonomy" id="1121877"/>
    <lineage>
        <taxon>Bacteria</taxon>
        <taxon>Bacillati</taxon>
        <taxon>Actinomycetota</taxon>
        <taxon>Acidimicrobiia</taxon>
        <taxon>Acidimicrobiales</taxon>
        <taxon>Acidimicrobiaceae</taxon>
        <taxon>Ferrimicrobium</taxon>
    </lineage>
</organism>
<proteinExistence type="predicted"/>
<dbReference type="GeneID" id="78374145"/>
<gene>
    <name evidence="1" type="ORF">FEAC_29940</name>
</gene>